<evidence type="ECO:0000256" key="9">
    <source>
        <dbReference type="RuleBase" id="RU369079"/>
    </source>
</evidence>
<keyword evidence="5 9" id="KW-0812">Transmembrane</keyword>
<reference evidence="11 12" key="1">
    <citation type="submission" date="2019-03" db="EMBL/GenBank/DDBJ databases">
        <title>Paracraurococcus aquatilis NE82 genome sequence.</title>
        <authorList>
            <person name="Zhao Y."/>
            <person name="Du Z."/>
        </authorList>
    </citation>
    <scope>NUCLEOTIDE SEQUENCE [LARGE SCALE GENOMIC DNA]</scope>
    <source>
        <strain evidence="11 12">NE82</strain>
    </source>
</reference>
<evidence type="ECO:0000256" key="3">
    <source>
        <dbReference type="ARBA" id="ARBA00022475"/>
    </source>
</evidence>
<evidence type="ECO:0000256" key="7">
    <source>
        <dbReference type="ARBA" id="ARBA00023136"/>
    </source>
</evidence>
<name>A0A4R4DRQ1_9PROT</name>
<feature type="transmembrane region" description="Helical" evidence="9">
    <location>
        <begin position="21"/>
        <end position="41"/>
    </location>
</feature>
<dbReference type="Proteomes" id="UP000295023">
    <property type="component" value="Unassembled WGS sequence"/>
</dbReference>
<comment type="caution">
    <text evidence="11">The sequence shown here is derived from an EMBL/GenBank/DDBJ whole genome shotgun (WGS) entry which is preliminary data.</text>
</comment>
<dbReference type="GO" id="GO:0005886">
    <property type="term" value="C:plasma membrane"/>
    <property type="evidence" value="ECO:0007669"/>
    <property type="project" value="UniProtKB-SubCell"/>
</dbReference>
<dbReference type="Pfam" id="PF04290">
    <property type="entry name" value="DctQ"/>
    <property type="match status" value="1"/>
</dbReference>
<keyword evidence="12" id="KW-1185">Reference proteome</keyword>
<evidence type="ECO:0000256" key="8">
    <source>
        <dbReference type="ARBA" id="ARBA00038436"/>
    </source>
</evidence>
<dbReference type="PANTHER" id="PTHR35011">
    <property type="entry name" value="2,3-DIKETO-L-GULONATE TRAP TRANSPORTER SMALL PERMEASE PROTEIN YIAM"/>
    <property type="match status" value="1"/>
</dbReference>
<dbReference type="OrthoDB" id="9794346at2"/>
<feature type="transmembrane region" description="Helical" evidence="9">
    <location>
        <begin position="61"/>
        <end position="79"/>
    </location>
</feature>
<dbReference type="InterPro" id="IPR055348">
    <property type="entry name" value="DctQ"/>
</dbReference>
<feature type="transmembrane region" description="Helical" evidence="9">
    <location>
        <begin position="99"/>
        <end position="117"/>
    </location>
</feature>
<comment type="subunit">
    <text evidence="9">The complex comprises the extracytoplasmic solute receptor protein and the two transmembrane proteins.</text>
</comment>
<keyword evidence="7 9" id="KW-0472">Membrane</keyword>
<keyword evidence="4 9" id="KW-0997">Cell inner membrane</keyword>
<feature type="domain" description="Tripartite ATP-independent periplasmic transporters DctQ component" evidence="10">
    <location>
        <begin position="37"/>
        <end position="168"/>
    </location>
</feature>
<comment type="subcellular location">
    <subcellularLocation>
        <location evidence="1 9">Cell inner membrane</location>
        <topology evidence="1 9">Multi-pass membrane protein</topology>
    </subcellularLocation>
</comment>
<protein>
    <recommendedName>
        <fullName evidence="9">TRAP transporter small permease protein</fullName>
    </recommendedName>
</protein>
<sequence>MRLPKDNAMRAYRLAVQAIEALNGAIGRVTAVSLLGLIGLVVWEVFQRYVLQAPTTWSNELVGYVFAGYILLGGGYTLLHRDHVAMDIVYARLSPRSQAVLDILTAGFVIIYCVVLLRETAVMTYEAWETGQRANSDWSPPLFPVYLVLPVGAALILLQAVAKLVRDLHMAFTGQALLPEPKSMTAEEPAL</sequence>
<proteinExistence type="inferred from homology"/>
<gene>
    <name evidence="11" type="ORF">EXY23_06260</name>
</gene>
<evidence type="ECO:0000256" key="5">
    <source>
        <dbReference type="ARBA" id="ARBA00022692"/>
    </source>
</evidence>
<organism evidence="11 12">
    <name type="scientific">Roseicella aquatilis</name>
    <dbReference type="NCBI Taxonomy" id="2527868"/>
    <lineage>
        <taxon>Bacteria</taxon>
        <taxon>Pseudomonadati</taxon>
        <taxon>Pseudomonadota</taxon>
        <taxon>Alphaproteobacteria</taxon>
        <taxon>Acetobacterales</taxon>
        <taxon>Roseomonadaceae</taxon>
        <taxon>Roseicella</taxon>
    </lineage>
</organism>
<evidence type="ECO:0000256" key="6">
    <source>
        <dbReference type="ARBA" id="ARBA00022989"/>
    </source>
</evidence>
<keyword evidence="6 9" id="KW-1133">Transmembrane helix</keyword>
<comment type="similarity">
    <text evidence="8 9">Belongs to the TRAP transporter small permease family.</text>
</comment>
<evidence type="ECO:0000256" key="2">
    <source>
        <dbReference type="ARBA" id="ARBA00022448"/>
    </source>
</evidence>
<evidence type="ECO:0000256" key="4">
    <source>
        <dbReference type="ARBA" id="ARBA00022519"/>
    </source>
</evidence>
<comment type="function">
    <text evidence="9">Part of the tripartite ATP-independent periplasmic (TRAP) transport system.</text>
</comment>
<dbReference type="PANTHER" id="PTHR35011:SF4">
    <property type="entry name" value="SLL1102 PROTEIN"/>
    <property type="match status" value="1"/>
</dbReference>
<keyword evidence="2 9" id="KW-0813">Transport</keyword>
<keyword evidence="3" id="KW-1003">Cell membrane</keyword>
<feature type="transmembrane region" description="Helical" evidence="9">
    <location>
        <begin position="143"/>
        <end position="162"/>
    </location>
</feature>
<evidence type="ECO:0000313" key="11">
    <source>
        <dbReference type="EMBL" id="TCZ64969.1"/>
    </source>
</evidence>
<dbReference type="InterPro" id="IPR007387">
    <property type="entry name" value="TRAP_DctQ"/>
</dbReference>
<dbReference type="AlphaFoldDB" id="A0A4R4DRQ1"/>
<dbReference type="EMBL" id="SKBM01000004">
    <property type="protein sequence ID" value="TCZ64969.1"/>
    <property type="molecule type" value="Genomic_DNA"/>
</dbReference>
<accession>A0A4R4DRQ1</accession>
<evidence type="ECO:0000256" key="1">
    <source>
        <dbReference type="ARBA" id="ARBA00004429"/>
    </source>
</evidence>
<evidence type="ECO:0000313" key="12">
    <source>
        <dbReference type="Proteomes" id="UP000295023"/>
    </source>
</evidence>
<evidence type="ECO:0000259" key="10">
    <source>
        <dbReference type="Pfam" id="PF04290"/>
    </source>
</evidence>
<dbReference type="GO" id="GO:0022857">
    <property type="term" value="F:transmembrane transporter activity"/>
    <property type="evidence" value="ECO:0007669"/>
    <property type="project" value="UniProtKB-UniRule"/>
</dbReference>